<dbReference type="InterPro" id="IPR046219">
    <property type="entry name" value="DUF6252"/>
</dbReference>
<dbReference type="Proteomes" id="UP000030185">
    <property type="component" value="Unassembled WGS sequence"/>
</dbReference>
<dbReference type="OrthoDB" id="1399177at2"/>
<organism evidence="1 2">
    <name type="scientific">Sporocytophaga myxococcoides</name>
    <dbReference type="NCBI Taxonomy" id="153721"/>
    <lineage>
        <taxon>Bacteria</taxon>
        <taxon>Pseudomonadati</taxon>
        <taxon>Bacteroidota</taxon>
        <taxon>Cytophagia</taxon>
        <taxon>Cytophagales</taxon>
        <taxon>Cytophagaceae</taxon>
        <taxon>Sporocytophaga</taxon>
    </lineage>
</organism>
<accession>A0A098LJB6</accession>
<dbReference type="Pfam" id="PF19765">
    <property type="entry name" value="DUF6252"/>
    <property type="match status" value="2"/>
</dbReference>
<evidence type="ECO:0000313" key="1">
    <source>
        <dbReference type="EMBL" id="GAL86487.1"/>
    </source>
</evidence>
<dbReference type="EMBL" id="BBLT01000008">
    <property type="protein sequence ID" value="GAL86487.1"/>
    <property type="molecule type" value="Genomic_DNA"/>
</dbReference>
<proteinExistence type="predicted"/>
<sequence>MPVKIISNGVPIAADGKIRIENKENDISVEFSGKAVFENGGITITNTTTKNNIYITLKTNAQTKGGYTLGSSYSSLAEYVIGGYVYTTNQYNSSGKITITEVDQVNKTISGTYSFRANDGSYYEDVYGSFNKLPYTVSVFTNTLTATVAEGSGTGVSWSPTSIVVTADASFINIKASKSDNSGIELKVLKTISPGYNILGASSSYNNTAYYIRKNGVKYNVYSNYGSVNISTHDKTKRMISGTFYFETEYSMYYTGYNKISSGTFSVMY</sequence>
<name>A0A098LJB6_9BACT</name>
<reference evidence="1 2" key="1">
    <citation type="submission" date="2014-09" db="EMBL/GenBank/DDBJ databases">
        <title>Sporocytophaga myxococcoides PG-01 genome sequencing.</title>
        <authorList>
            <person name="Liu L."/>
            <person name="Gao P.J."/>
            <person name="Chen G.J."/>
            <person name="Wang L.S."/>
        </authorList>
    </citation>
    <scope>NUCLEOTIDE SEQUENCE [LARGE SCALE GENOMIC DNA]</scope>
    <source>
        <strain evidence="1 2">PG-01</strain>
    </source>
</reference>
<protein>
    <submittedName>
        <fullName evidence="1">Uncharacterized protein</fullName>
    </submittedName>
</protein>
<dbReference type="RefSeq" id="WP_156140715.1">
    <property type="nucleotide sequence ID" value="NZ_BBLT01000008.1"/>
</dbReference>
<dbReference type="AlphaFoldDB" id="A0A098LJB6"/>
<keyword evidence="2" id="KW-1185">Reference proteome</keyword>
<evidence type="ECO:0000313" key="2">
    <source>
        <dbReference type="Proteomes" id="UP000030185"/>
    </source>
</evidence>
<comment type="caution">
    <text evidence="1">The sequence shown here is derived from an EMBL/GenBank/DDBJ whole genome shotgun (WGS) entry which is preliminary data.</text>
</comment>
<dbReference type="STRING" id="153721.MYP_3716"/>
<gene>
    <name evidence="1" type="ORF">MYP_3716</name>
</gene>